<dbReference type="InterPro" id="IPR000008">
    <property type="entry name" value="C2_dom"/>
</dbReference>
<dbReference type="PANTHER" id="PTHR47264">
    <property type="entry name" value="OS01G0128800 PROTEIN"/>
    <property type="match status" value="1"/>
</dbReference>
<proteinExistence type="predicted"/>
<dbReference type="PANTHER" id="PTHR47264:SF3">
    <property type="entry name" value="SYNAPTOTAGMIN-5 ISOFORM X1"/>
    <property type="match status" value="1"/>
</dbReference>
<evidence type="ECO:0000313" key="3">
    <source>
        <dbReference type="Proteomes" id="UP001359559"/>
    </source>
</evidence>
<feature type="domain" description="C2" evidence="1">
    <location>
        <begin position="14"/>
        <end position="75"/>
    </location>
</feature>
<reference evidence="2 3" key="1">
    <citation type="submission" date="2024-01" db="EMBL/GenBank/DDBJ databases">
        <title>The genomes of 5 underutilized Papilionoideae crops provide insights into root nodulation and disease resistance.</title>
        <authorList>
            <person name="Yuan L."/>
        </authorList>
    </citation>
    <scope>NUCLEOTIDE SEQUENCE [LARGE SCALE GENOMIC DNA]</scope>
    <source>
        <strain evidence="2">LY-2023</strain>
        <tissue evidence="2">Leaf</tissue>
    </source>
</reference>
<comment type="caution">
    <text evidence="2">The sequence shown here is derived from an EMBL/GenBank/DDBJ whole genome shotgun (WGS) entry which is preliminary data.</text>
</comment>
<dbReference type="Pfam" id="PF00168">
    <property type="entry name" value="C2"/>
    <property type="match status" value="1"/>
</dbReference>
<evidence type="ECO:0000313" key="2">
    <source>
        <dbReference type="EMBL" id="KAK7285124.1"/>
    </source>
</evidence>
<sequence>MANLGTLLLGMMQKANHITFASGSSLGSGNGWIQLVLIEERDLVATDLRGTSDPYVRVHYGNFKKRTKELRNGTL</sequence>
<dbReference type="EMBL" id="JAYKXN010000005">
    <property type="protein sequence ID" value="KAK7285124.1"/>
    <property type="molecule type" value="Genomic_DNA"/>
</dbReference>
<dbReference type="SUPFAM" id="SSF49562">
    <property type="entry name" value="C2 domain (Calcium/lipid-binding domain, CaLB)"/>
    <property type="match status" value="1"/>
</dbReference>
<organism evidence="2 3">
    <name type="scientific">Clitoria ternatea</name>
    <name type="common">Butterfly pea</name>
    <dbReference type="NCBI Taxonomy" id="43366"/>
    <lineage>
        <taxon>Eukaryota</taxon>
        <taxon>Viridiplantae</taxon>
        <taxon>Streptophyta</taxon>
        <taxon>Embryophyta</taxon>
        <taxon>Tracheophyta</taxon>
        <taxon>Spermatophyta</taxon>
        <taxon>Magnoliopsida</taxon>
        <taxon>eudicotyledons</taxon>
        <taxon>Gunneridae</taxon>
        <taxon>Pentapetalae</taxon>
        <taxon>rosids</taxon>
        <taxon>fabids</taxon>
        <taxon>Fabales</taxon>
        <taxon>Fabaceae</taxon>
        <taxon>Papilionoideae</taxon>
        <taxon>50 kb inversion clade</taxon>
        <taxon>NPAAA clade</taxon>
        <taxon>indigoferoid/millettioid clade</taxon>
        <taxon>Phaseoleae</taxon>
        <taxon>Clitoria</taxon>
    </lineage>
</organism>
<gene>
    <name evidence="2" type="ORF">RJT34_19884</name>
</gene>
<dbReference type="AlphaFoldDB" id="A0AAN9P553"/>
<name>A0AAN9P553_CLITE</name>
<accession>A0AAN9P553</accession>
<dbReference type="PROSITE" id="PS50004">
    <property type="entry name" value="C2"/>
    <property type="match status" value="1"/>
</dbReference>
<dbReference type="InterPro" id="IPR035892">
    <property type="entry name" value="C2_domain_sf"/>
</dbReference>
<dbReference type="Gene3D" id="2.60.40.150">
    <property type="entry name" value="C2 domain"/>
    <property type="match status" value="1"/>
</dbReference>
<keyword evidence="3" id="KW-1185">Reference proteome</keyword>
<evidence type="ECO:0000259" key="1">
    <source>
        <dbReference type="PROSITE" id="PS50004"/>
    </source>
</evidence>
<protein>
    <recommendedName>
        <fullName evidence="1">C2 domain-containing protein</fullName>
    </recommendedName>
</protein>
<dbReference type="Proteomes" id="UP001359559">
    <property type="component" value="Unassembled WGS sequence"/>
</dbReference>